<dbReference type="GO" id="GO:0005506">
    <property type="term" value="F:iron ion binding"/>
    <property type="evidence" value="ECO:0007669"/>
    <property type="project" value="InterPro"/>
</dbReference>
<reference evidence="10" key="2">
    <citation type="submission" date="2015-01" db="EMBL/GenBank/DDBJ databases">
        <title>Evolutionary Origins and Diversification of the Mycorrhizal Mutualists.</title>
        <authorList>
            <consortium name="DOE Joint Genome Institute"/>
            <consortium name="Mycorrhizal Genomics Consortium"/>
            <person name="Kohler A."/>
            <person name="Kuo A."/>
            <person name="Nagy L.G."/>
            <person name="Floudas D."/>
            <person name="Copeland A."/>
            <person name="Barry K.W."/>
            <person name="Cichocki N."/>
            <person name="Veneault-Fourrey C."/>
            <person name="LaButti K."/>
            <person name="Lindquist E.A."/>
            <person name="Lipzen A."/>
            <person name="Lundell T."/>
            <person name="Morin E."/>
            <person name="Murat C."/>
            <person name="Riley R."/>
            <person name="Ohm R."/>
            <person name="Sun H."/>
            <person name="Tunlid A."/>
            <person name="Henrissat B."/>
            <person name="Grigoriev I.V."/>
            <person name="Hibbett D.S."/>
            <person name="Martin F."/>
        </authorList>
    </citation>
    <scope>NUCLEOTIDE SEQUENCE [LARGE SCALE GENOMIC DNA]</scope>
    <source>
        <strain evidence="10">F 1598</strain>
    </source>
</reference>
<keyword evidence="8" id="KW-1133">Transmembrane helix</keyword>
<keyword evidence="8" id="KW-0472">Membrane</keyword>
<evidence type="ECO:0000256" key="3">
    <source>
        <dbReference type="ARBA" id="ARBA00022617"/>
    </source>
</evidence>
<dbReference type="EMBL" id="KN833145">
    <property type="protein sequence ID" value="KIM72271.1"/>
    <property type="molecule type" value="Genomic_DNA"/>
</dbReference>
<evidence type="ECO:0000313" key="10">
    <source>
        <dbReference type="Proteomes" id="UP000054166"/>
    </source>
</evidence>
<dbReference type="AlphaFoldDB" id="A0A0C3EWY9"/>
<dbReference type="GO" id="GO:0020037">
    <property type="term" value="F:heme binding"/>
    <property type="evidence" value="ECO:0007669"/>
    <property type="project" value="InterPro"/>
</dbReference>
<evidence type="ECO:0000256" key="5">
    <source>
        <dbReference type="ARBA" id="ARBA00023004"/>
    </source>
</evidence>
<feature type="binding site" description="axial binding residue" evidence="6">
    <location>
        <position position="483"/>
    </location>
    <ligand>
        <name>heme</name>
        <dbReference type="ChEBI" id="CHEBI:30413"/>
    </ligand>
    <ligandPart>
        <name>Fe</name>
        <dbReference type="ChEBI" id="CHEBI:18248"/>
    </ligandPart>
</feature>
<evidence type="ECO:0000256" key="4">
    <source>
        <dbReference type="ARBA" id="ARBA00022723"/>
    </source>
</evidence>
<gene>
    <name evidence="9" type="ORF">PILCRDRAFT_93525</name>
</gene>
<keyword evidence="7" id="KW-0503">Monooxygenase</keyword>
<comment type="similarity">
    <text evidence="2 7">Belongs to the cytochrome P450 family.</text>
</comment>
<evidence type="ECO:0000313" key="9">
    <source>
        <dbReference type="EMBL" id="KIM72271.1"/>
    </source>
</evidence>
<protein>
    <recommendedName>
        <fullName evidence="11">Cytochrome P450</fullName>
    </recommendedName>
</protein>
<dbReference type="InterPro" id="IPR036396">
    <property type="entry name" value="Cyt_P450_sf"/>
</dbReference>
<dbReference type="GO" id="GO:0004497">
    <property type="term" value="F:monooxygenase activity"/>
    <property type="evidence" value="ECO:0007669"/>
    <property type="project" value="UniProtKB-KW"/>
</dbReference>
<dbReference type="Pfam" id="PF00067">
    <property type="entry name" value="p450"/>
    <property type="match status" value="1"/>
</dbReference>
<proteinExistence type="inferred from homology"/>
<dbReference type="PANTHER" id="PTHR24304">
    <property type="entry name" value="CYTOCHROME P450 FAMILY 7"/>
    <property type="match status" value="1"/>
</dbReference>
<dbReference type="OrthoDB" id="1055148at2759"/>
<evidence type="ECO:0000256" key="6">
    <source>
        <dbReference type="PIRSR" id="PIRSR602403-1"/>
    </source>
</evidence>
<keyword evidence="4 6" id="KW-0479">Metal-binding</keyword>
<reference evidence="9 10" key="1">
    <citation type="submission" date="2014-04" db="EMBL/GenBank/DDBJ databases">
        <authorList>
            <consortium name="DOE Joint Genome Institute"/>
            <person name="Kuo A."/>
            <person name="Tarkka M."/>
            <person name="Buscot F."/>
            <person name="Kohler A."/>
            <person name="Nagy L.G."/>
            <person name="Floudas D."/>
            <person name="Copeland A."/>
            <person name="Barry K.W."/>
            <person name="Cichocki N."/>
            <person name="Veneault-Fourrey C."/>
            <person name="LaButti K."/>
            <person name="Lindquist E.A."/>
            <person name="Lipzen A."/>
            <person name="Lundell T."/>
            <person name="Morin E."/>
            <person name="Murat C."/>
            <person name="Sun H."/>
            <person name="Tunlid A."/>
            <person name="Henrissat B."/>
            <person name="Grigoriev I.V."/>
            <person name="Hibbett D.S."/>
            <person name="Martin F."/>
            <person name="Nordberg H.P."/>
            <person name="Cantor M.N."/>
            <person name="Hua S.X."/>
        </authorList>
    </citation>
    <scope>NUCLEOTIDE SEQUENCE [LARGE SCALE GENOMIC DNA]</scope>
    <source>
        <strain evidence="9 10">F 1598</strain>
    </source>
</reference>
<comment type="cofactor">
    <cofactor evidence="1 6">
        <name>heme</name>
        <dbReference type="ChEBI" id="CHEBI:30413"/>
    </cofactor>
</comment>
<evidence type="ECO:0000256" key="2">
    <source>
        <dbReference type="ARBA" id="ARBA00010617"/>
    </source>
</evidence>
<dbReference type="InterPro" id="IPR002403">
    <property type="entry name" value="Cyt_P450_E_grp-IV"/>
</dbReference>
<keyword evidence="8" id="KW-0812">Transmembrane</keyword>
<accession>A0A0C3EWY9</accession>
<evidence type="ECO:0008006" key="11">
    <source>
        <dbReference type="Google" id="ProtNLM"/>
    </source>
</evidence>
<dbReference type="InterPro" id="IPR001128">
    <property type="entry name" value="Cyt_P450"/>
</dbReference>
<dbReference type="InterPro" id="IPR017972">
    <property type="entry name" value="Cyt_P450_CS"/>
</dbReference>
<dbReference type="Proteomes" id="UP000054166">
    <property type="component" value="Unassembled WGS sequence"/>
</dbReference>
<dbReference type="STRING" id="765440.A0A0C3EWY9"/>
<keyword evidence="5 6" id="KW-0408">Iron</keyword>
<dbReference type="InterPro" id="IPR050529">
    <property type="entry name" value="CYP450_sterol_14alpha_dmase"/>
</dbReference>
<name>A0A0C3EWY9_PILCF</name>
<sequence length="546" mass="62451">MQSKTQSASWPPDLFLLLSSRDLLYSAIPSFVIALFLWKLFVHSRRDRGTVPRAPHLIPWIGNLKALLFDPVTWPWRMHEKYGEVFTTTVLGFNFTFLQGQPMITAFAKGSTQELDMMEAYKKIFTPLVGAELFSSNPNEVREALTTHRLNYIQPALYQYIRGDILNRTRDLVPETGWSGPIVLQELLRISIFRQACFSLVSPTMASVHGEYLFKRMKSMDVNNGDSTNILIPWETAIKRRRKQEREEIIACVGGYVKGCMTELITVGEDEIPDDFLGFIIKTTWSRAELEKANDDTIHDYSQKVAARIYGLFFAGFLGTASLGAWAMHDLLTENPRYFQRVRDDVDRIVEAARNISAEEPPHVEDHDFLNACITETTRQYSIGTWIRWAEKPFILPPGPSGKPRVIPHGFVTVTTEAIRTDKNVYYDCETYNPERYFQAPFASKSEYQQTMTNMICLDSLRAPPINMNCVMQTSFGVGSHHCPGRPFAYRMITTFFTALMESFDVELYQTPENAGGKHKMLCTPLFASRELISDITICIRREVPF</sequence>
<keyword evidence="10" id="KW-1185">Reference proteome</keyword>
<dbReference type="GO" id="GO:0016705">
    <property type="term" value="F:oxidoreductase activity, acting on paired donors, with incorporation or reduction of molecular oxygen"/>
    <property type="evidence" value="ECO:0007669"/>
    <property type="project" value="InterPro"/>
</dbReference>
<evidence type="ECO:0000256" key="8">
    <source>
        <dbReference type="SAM" id="Phobius"/>
    </source>
</evidence>
<keyword evidence="7" id="KW-0560">Oxidoreductase</keyword>
<dbReference type="InParanoid" id="A0A0C3EWY9"/>
<dbReference type="PROSITE" id="PS00086">
    <property type="entry name" value="CYTOCHROME_P450"/>
    <property type="match status" value="1"/>
</dbReference>
<organism evidence="9 10">
    <name type="scientific">Piloderma croceum (strain F 1598)</name>
    <dbReference type="NCBI Taxonomy" id="765440"/>
    <lineage>
        <taxon>Eukaryota</taxon>
        <taxon>Fungi</taxon>
        <taxon>Dikarya</taxon>
        <taxon>Basidiomycota</taxon>
        <taxon>Agaricomycotina</taxon>
        <taxon>Agaricomycetes</taxon>
        <taxon>Agaricomycetidae</taxon>
        <taxon>Atheliales</taxon>
        <taxon>Atheliaceae</taxon>
        <taxon>Piloderma</taxon>
    </lineage>
</organism>
<dbReference type="HOGENOM" id="CLU_497006_0_0_1"/>
<dbReference type="SUPFAM" id="SSF48264">
    <property type="entry name" value="Cytochrome P450"/>
    <property type="match status" value="1"/>
</dbReference>
<keyword evidence="3 6" id="KW-0349">Heme</keyword>
<evidence type="ECO:0000256" key="7">
    <source>
        <dbReference type="RuleBase" id="RU000461"/>
    </source>
</evidence>
<feature type="transmembrane region" description="Helical" evidence="8">
    <location>
        <begin position="309"/>
        <end position="328"/>
    </location>
</feature>
<dbReference type="PRINTS" id="PR00465">
    <property type="entry name" value="EP450IV"/>
</dbReference>
<dbReference type="Gene3D" id="1.10.630.10">
    <property type="entry name" value="Cytochrome P450"/>
    <property type="match status" value="1"/>
</dbReference>
<feature type="transmembrane region" description="Helical" evidence="8">
    <location>
        <begin position="23"/>
        <end position="42"/>
    </location>
</feature>
<evidence type="ECO:0000256" key="1">
    <source>
        <dbReference type="ARBA" id="ARBA00001971"/>
    </source>
</evidence>
<dbReference type="PANTHER" id="PTHR24304:SF2">
    <property type="entry name" value="24-HYDROXYCHOLESTEROL 7-ALPHA-HYDROXYLASE"/>
    <property type="match status" value="1"/>
</dbReference>